<proteinExistence type="predicted"/>
<dbReference type="RefSeq" id="WP_092546042.1">
    <property type="nucleotide sequence ID" value="NZ_BOMJ01000015.1"/>
</dbReference>
<evidence type="ECO:0000256" key="1">
    <source>
        <dbReference type="SAM" id="MobiDB-lite"/>
    </source>
</evidence>
<organism evidence="2 3">
    <name type="scientific">Actinoplanes derwentensis</name>
    <dbReference type="NCBI Taxonomy" id="113562"/>
    <lineage>
        <taxon>Bacteria</taxon>
        <taxon>Bacillati</taxon>
        <taxon>Actinomycetota</taxon>
        <taxon>Actinomycetes</taxon>
        <taxon>Micromonosporales</taxon>
        <taxon>Micromonosporaceae</taxon>
        <taxon>Actinoplanes</taxon>
    </lineage>
</organism>
<accession>A0A1H2AQP0</accession>
<dbReference type="Proteomes" id="UP000198688">
    <property type="component" value="Chromosome I"/>
</dbReference>
<evidence type="ECO:0000313" key="3">
    <source>
        <dbReference type="Proteomes" id="UP000198688"/>
    </source>
</evidence>
<sequence length="80" mass="8909">MHDEMLSHFDDCIARMLLLRDRLSAARRVEPGERHETVLAAIAVAERFAHQADQTLTKPFPPVREPSRALTTANTAALSS</sequence>
<keyword evidence="3" id="KW-1185">Reference proteome</keyword>
<feature type="compositionally biased region" description="Low complexity" evidence="1">
    <location>
        <begin position="69"/>
        <end position="80"/>
    </location>
</feature>
<dbReference type="OrthoDB" id="3298857at2"/>
<gene>
    <name evidence="2" type="ORF">SAMN04489716_4018</name>
</gene>
<reference evidence="2 3" key="1">
    <citation type="submission" date="2016-10" db="EMBL/GenBank/DDBJ databases">
        <authorList>
            <person name="de Groot N.N."/>
        </authorList>
    </citation>
    <scope>NUCLEOTIDE SEQUENCE [LARGE SCALE GENOMIC DNA]</scope>
    <source>
        <strain evidence="2 3">DSM 43941</strain>
    </source>
</reference>
<evidence type="ECO:0000313" key="2">
    <source>
        <dbReference type="EMBL" id="SDT48129.1"/>
    </source>
</evidence>
<dbReference type="EMBL" id="LT629758">
    <property type="protein sequence ID" value="SDT48129.1"/>
    <property type="molecule type" value="Genomic_DNA"/>
</dbReference>
<name>A0A1H2AQP0_9ACTN</name>
<dbReference type="AlphaFoldDB" id="A0A1H2AQP0"/>
<protein>
    <submittedName>
        <fullName evidence="2">Uncharacterized protein</fullName>
    </submittedName>
</protein>
<dbReference type="STRING" id="113562.SAMN04489716_4018"/>
<feature type="region of interest" description="Disordered" evidence="1">
    <location>
        <begin position="53"/>
        <end position="80"/>
    </location>
</feature>